<gene>
    <name evidence="2" type="ORF">LTR24_004452</name>
</gene>
<keyword evidence="1" id="KW-0472">Membrane</keyword>
<feature type="transmembrane region" description="Helical" evidence="1">
    <location>
        <begin position="103"/>
        <end position="123"/>
    </location>
</feature>
<protein>
    <submittedName>
        <fullName evidence="2">Uncharacterized protein</fullName>
    </submittedName>
</protein>
<sequence length="357" mass="38807">MDTRKFEPFKGEAYVPYAHARYHGILQGEVRDASPTPLTSWSQRALSKPRFGEPVAKKRLHVLDLLSIGTAFASLALAIAAVAVEEFAWRLGTKNRQLVVLGFLLSIMDMCLNNIAPTFFLLFKARFGSSTLQNYDGILRNSVPSSRLSFGFQGGESAITINATTYIKNASYYGMFAPPEIQGLGENTGISHFNNATLPFAVASAPQNGLELAVPAKPQPYGFNILLLNQNSTALLDVPQPSYVSGIQKLLTLGESWNLTAHGIGTVAAFNNSKDQDEDGYKSYFDAFCEAAADSSGAYAHQSMMNDRSLVRLSPTSFPDQSLQYIGLPPDPGIEWEVPRDTFTIMLSSTPSAGNTV</sequence>
<reference evidence="2 3" key="1">
    <citation type="submission" date="2023-08" db="EMBL/GenBank/DDBJ databases">
        <title>Black Yeasts Isolated from many extreme environments.</title>
        <authorList>
            <person name="Coleine C."/>
            <person name="Stajich J.E."/>
            <person name="Selbmann L."/>
        </authorList>
    </citation>
    <scope>NUCLEOTIDE SEQUENCE [LARGE SCALE GENOMIC DNA]</scope>
    <source>
        <strain evidence="2 3">CCFEE 5885</strain>
    </source>
</reference>
<dbReference type="EMBL" id="JAVRRG010000046">
    <property type="protein sequence ID" value="KAK5093192.1"/>
    <property type="molecule type" value="Genomic_DNA"/>
</dbReference>
<proteinExistence type="predicted"/>
<evidence type="ECO:0000313" key="3">
    <source>
        <dbReference type="Proteomes" id="UP001345013"/>
    </source>
</evidence>
<keyword evidence="1" id="KW-1133">Transmembrane helix</keyword>
<evidence type="ECO:0000313" key="2">
    <source>
        <dbReference type="EMBL" id="KAK5093192.1"/>
    </source>
</evidence>
<keyword evidence="3" id="KW-1185">Reference proteome</keyword>
<comment type="caution">
    <text evidence="2">The sequence shown here is derived from an EMBL/GenBank/DDBJ whole genome shotgun (WGS) entry which is preliminary data.</text>
</comment>
<evidence type="ECO:0000256" key="1">
    <source>
        <dbReference type="SAM" id="Phobius"/>
    </source>
</evidence>
<organism evidence="2 3">
    <name type="scientific">Lithohypha guttulata</name>
    <dbReference type="NCBI Taxonomy" id="1690604"/>
    <lineage>
        <taxon>Eukaryota</taxon>
        <taxon>Fungi</taxon>
        <taxon>Dikarya</taxon>
        <taxon>Ascomycota</taxon>
        <taxon>Pezizomycotina</taxon>
        <taxon>Eurotiomycetes</taxon>
        <taxon>Chaetothyriomycetidae</taxon>
        <taxon>Chaetothyriales</taxon>
        <taxon>Trichomeriaceae</taxon>
        <taxon>Lithohypha</taxon>
    </lineage>
</organism>
<accession>A0ABR0KBS2</accession>
<name>A0ABR0KBS2_9EURO</name>
<keyword evidence="1" id="KW-0812">Transmembrane</keyword>
<feature type="transmembrane region" description="Helical" evidence="1">
    <location>
        <begin position="60"/>
        <end position="83"/>
    </location>
</feature>
<dbReference type="Proteomes" id="UP001345013">
    <property type="component" value="Unassembled WGS sequence"/>
</dbReference>